<dbReference type="InterPro" id="IPR014710">
    <property type="entry name" value="RmlC-like_jellyroll"/>
</dbReference>
<feature type="region of interest" description="Disordered" evidence="1">
    <location>
        <begin position="160"/>
        <end position="179"/>
    </location>
</feature>
<dbReference type="SUPFAM" id="SSF51182">
    <property type="entry name" value="RmlC-like cupins"/>
    <property type="match status" value="1"/>
</dbReference>
<dbReference type="Gene3D" id="2.60.120.10">
    <property type="entry name" value="Jelly Rolls"/>
    <property type="match status" value="1"/>
</dbReference>
<proteinExistence type="predicted"/>
<comment type="caution">
    <text evidence="2">The sequence shown here is derived from an EMBL/GenBank/DDBJ whole genome shotgun (WGS) entry which is preliminary data.</text>
</comment>
<dbReference type="Proteomes" id="UP001465755">
    <property type="component" value="Unassembled WGS sequence"/>
</dbReference>
<evidence type="ECO:0008006" key="4">
    <source>
        <dbReference type="Google" id="ProtNLM"/>
    </source>
</evidence>
<gene>
    <name evidence="2" type="ORF">WJX73_007012</name>
</gene>
<organism evidence="2 3">
    <name type="scientific">Symbiochloris irregularis</name>
    <dbReference type="NCBI Taxonomy" id="706552"/>
    <lineage>
        <taxon>Eukaryota</taxon>
        <taxon>Viridiplantae</taxon>
        <taxon>Chlorophyta</taxon>
        <taxon>core chlorophytes</taxon>
        <taxon>Trebouxiophyceae</taxon>
        <taxon>Trebouxiales</taxon>
        <taxon>Trebouxiaceae</taxon>
        <taxon>Symbiochloris</taxon>
    </lineage>
</organism>
<evidence type="ECO:0000256" key="1">
    <source>
        <dbReference type="SAM" id="MobiDB-lite"/>
    </source>
</evidence>
<accession>A0AAW1NGU8</accession>
<keyword evidence="3" id="KW-1185">Reference proteome</keyword>
<reference evidence="2 3" key="1">
    <citation type="journal article" date="2024" name="Nat. Commun.">
        <title>Phylogenomics reveals the evolutionary origins of lichenization in chlorophyte algae.</title>
        <authorList>
            <person name="Puginier C."/>
            <person name="Libourel C."/>
            <person name="Otte J."/>
            <person name="Skaloud P."/>
            <person name="Haon M."/>
            <person name="Grisel S."/>
            <person name="Petersen M."/>
            <person name="Berrin J.G."/>
            <person name="Delaux P.M."/>
            <person name="Dal Grande F."/>
            <person name="Keller J."/>
        </authorList>
    </citation>
    <scope>NUCLEOTIDE SEQUENCE [LARGE SCALE GENOMIC DNA]</scope>
    <source>
        <strain evidence="2 3">SAG 2036</strain>
    </source>
</reference>
<dbReference type="EMBL" id="JALJOQ010000272">
    <property type="protein sequence ID" value="KAK9786488.1"/>
    <property type="molecule type" value="Genomic_DNA"/>
</dbReference>
<dbReference type="AlphaFoldDB" id="A0AAW1NGU8"/>
<feature type="compositionally biased region" description="Low complexity" evidence="1">
    <location>
        <begin position="164"/>
        <end position="174"/>
    </location>
</feature>
<evidence type="ECO:0000313" key="2">
    <source>
        <dbReference type="EMBL" id="KAK9786488.1"/>
    </source>
</evidence>
<protein>
    <recommendedName>
        <fullName evidence="4">Cupin type-1 domain-containing protein</fullName>
    </recommendedName>
</protein>
<sequence>MTFQSRKLVRLLTDRGCNKFAVRSELQPGSQMSSTACQVAVVALIRLAAATVVSAQSDDPPPPYVPVNYTRLYATQDGQTHLANCTFGALPADSAGSLYGKTVASANGVYMLQVPVNVSQPPHNAPSSQFVTILSGTAFFNTSDGNQVLLTAGDLLYQDNTKESPASSSPQHSSGNAGTEPVNMMLTFLNVAPTVDVQCPTW</sequence>
<name>A0AAW1NGU8_9CHLO</name>
<evidence type="ECO:0000313" key="3">
    <source>
        <dbReference type="Proteomes" id="UP001465755"/>
    </source>
</evidence>
<dbReference type="InterPro" id="IPR011051">
    <property type="entry name" value="RmlC_Cupin_sf"/>
</dbReference>